<organism evidence="1 2">
    <name type="scientific">Candidatus Planktophila vernalis</name>
    <dbReference type="NCBI Taxonomy" id="1884907"/>
    <lineage>
        <taxon>Bacteria</taxon>
        <taxon>Bacillati</taxon>
        <taxon>Actinomycetota</taxon>
        <taxon>Actinomycetes</taxon>
        <taxon>Candidatus Nanopelagicales</taxon>
        <taxon>Candidatus Nanopelagicaceae</taxon>
        <taxon>Candidatus Planktophila</taxon>
    </lineage>
</organism>
<protein>
    <submittedName>
        <fullName evidence="1">Uncharacterized protein</fullName>
    </submittedName>
</protein>
<proteinExistence type="predicted"/>
<gene>
    <name evidence="1" type="ORF">A7sIIA15_06805</name>
</gene>
<dbReference type="EMBL" id="CP016776">
    <property type="protein sequence ID" value="ASY20533.1"/>
    <property type="molecule type" value="Genomic_DNA"/>
</dbReference>
<evidence type="ECO:0000313" key="2">
    <source>
        <dbReference type="Proteomes" id="UP000217186"/>
    </source>
</evidence>
<dbReference type="AlphaFoldDB" id="A0A249KUN5"/>
<keyword evidence="2" id="KW-1185">Reference proteome</keyword>
<accession>A0A249KUN5</accession>
<name>A0A249KUN5_9ACTN</name>
<dbReference type="Proteomes" id="UP000217186">
    <property type="component" value="Chromosome"/>
</dbReference>
<reference evidence="1 2" key="1">
    <citation type="submission" date="2016-07" db="EMBL/GenBank/DDBJ databases">
        <title>High microdiversification within the ubiquitous acI lineage of Actinobacteria.</title>
        <authorList>
            <person name="Neuenschwander S.M."/>
            <person name="Salcher M."/>
            <person name="Ghai R."/>
            <person name="Pernthaler J."/>
        </authorList>
    </citation>
    <scope>NUCLEOTIDE SEQUENCE [LARGE SCALE GENOMIC DNA]</scope>
    <source>
        <strain evidence="1">MMS-IIA-15</strain>
    </source>
</reference>
<sequence>MATKKKAAGRKKPVKKAAATKRALNKTIASLRKEAAVLEAFVATLSISEEVPLTRKKAVKKRVVKKVAKKKAVKKKAVKKKK</sequence>
<dbReference type="KEGG" id="pvn:A7sIIA15_06805"/>
<dbReference type="RefSeq" id="WP_190279138.1">
    <property type="nucleotide sequence ID" value="NZ_CP016776.1"/>
</dbReference>
<evidence type="ECO:0000313" key="1">
    <source>
        <dbReference type="EMBL" id="ASY20533.1"/>
    </source>
</evidence>